<dbReference type="GO" id="GO:0030600">
    <property type="term" value="F:feruloyl esterase activity"/>
    <property type="evidence" value="ECO:0007669"/>
    <property type="project" value="UniProtKB-ARBA"/>
</dbReference>
<evidence type="ECO:0000256" key="2">
    <source>
        <dbReference type="ARBA" id="ARBA00022487"/>
    </source>
</evidence>
<evidence type="ECO:0000256" key="4">
    <source>
        <dbReference type="ARBA" id="ARBA00022729"/>
    </source>
</evidence>
<evidence type="ECO:0000256" key="6">
    <source>
        <dbReference type="ARBA" id="ARBA00022837"/>
    </source>
</evidence>
<protein>
    <recommendedName>
        <fullName evidence="8">Carboxylic ester hydrolase</fullName>
        <ecNumber evidence="8">3.1.1.-</ecNumber>
    </recommendedName>
</protein>
<dbReference type="InterPro" id="IPR029058">
    <property type="entry name" value="AB_hydrolase_fold"/>
</dbReference>
<keyword evidence="7" id="KW-1015">Disulfide bond</keyword>
<sequence>MKPRNHDIARYAPPRRLTWEVSERAGLHDYQCNAEDTVEQIYKHRLATTVDGTTQADHTKTPLQSIPLISLPLPFSIMKSTQLAGSIAVAALATGAQAKSLADVCTVSHVQSSLPLDAFTGLEIKTSSVTASPVYNVSVSDQTFYPDGTFDYCNVTFAYSHAGRDDSILLGLWLPAPDAYQNRWLSTGGGGFAINLEGDLMPAGLLYGAAAGITDGGFGAFTTDLDAVFPSANGTINWDAVYNFGYQSHHELSVIGKAFTKNFFDTTANSTRLYSYYMGCSEGGREGWSQVQRFPEEWDGAIIGAPAIRYGQQQVNHLFPNVVEKTLGYYPPPCELEKIMNLTIAACDELDGRKDGVVARTDLCQLHFDLNSTIGEPYYCAAETTSENLKKRSAPAKRLTVSNSTPAQNGTVSAKGAEAAATMLKGLHTLDGKRAYIWFQITSAFSDAETQYNSITDSYELDIDALSGEWVARFLDLVEADNLSSLDNVTYDTLRDWMELGWRRYGDSLQTTYPDLSAFKEAGGKIIHYHGESDPSIPTGSSVHYHESVRKIMYPDLTYNQSTDAMADFYRLYLVPGASHCATNSYEPGPWPQDNMAVMIDWVEKGVVPVTLNATYLSGEEKGSNAQICAWPLRPLWKNNGTVMECVYDQASIDTWQYDFNAYSLPLY</sequence>
<keyword evidence="3" id="KW-0479">Metal-binding</keyword>
<evidence type="ECO:0000256" key="5">
    <source>
        <dbReference type="ARBA" id="ARBA00022801"/>
    </source>
</evidence>
<dbReference type="GO" id="GO:0046872">
    <property type="term" value="F:metal ion binding"/>
    <property type="evidence" value="ECO:0007669"/>
    <property type="project" value="UniProtKB-KW"/>
</dbReference>
<keyword evidence="4" id="KW-0732">Signal</keyword>
<organism evidence="10 11">
    <name type="scientific">Aspergillus indologenus CBS 114.80</name>
    <dbReference type="NCBI Taxonomy" id="1450541"/>
    <lineage>
        <taxon>Eukaryota</taxon>
        <taxon>Fungi</taxon>
        <taxon>Dikarya</taxon>
        <taxon>Ascomycota</taxon>
        <taxon>Pezizomycotina</taxon>
        <taxon>Eurotiomycetes</taxon>
        <taxon>Eurotiomycetidae</taxon>
        <taxon>Eurotiales</taxon>
        <taxon>Aspergillaceae</taxon>
        <taxon>Aspergillus</taxon>
        <taxon>Aspergillus subgen. Circumdati</taxon>
    </lineage>
</organism>
<evidence type="ECO:0000256" key="8">
    <source>
        <dbReference type="RuleBase" id="RU361238"/>
    </source>
</evidence>
<reference evidence="10 11" key="1">
    <citation type="submission" date="2018-02" db="EMBL/GenBank/DDBJ databases">
        <title>The genomes of Aspergillus section Nigri reveals drivers in fungal speciation.</title>
        <authorList>
            <consortium name="DOE Joint Genome Institute"/>
            <person name="Vesth T.C."/>
            <person name="Nybo J."/>
            <person name="Theobald S."/>
            <person name="Brandl J."/>
            <person name="Frisvad J.C."/>
            <person name="Nielsen K.F."/>
            <person name="Lyhne E.K."/>
            <person name="Kogle M.E."/>
            <person name="Kuo A."/>
            <person name="Riley R."/>
            <person name="Clum A."/>
            <person name="Nolan M."/>
            <person name="Lipzen A."/>
            <person name="Salamov A."/>
            <person name="Henrissat B."/>
            <person name="Wiebenga A."/>
            <person name="De vries R.P."/>
            <person name="Grigoriev I.V."/>
            <person name="Mortensen U.H."/>
            <person name="Andersen M.R."/>
            <person name="Baker S.E."/>
        </authorList>
    </citation>
    <scope>NUCLEOTIDE SEQUENCE [LARGE SCALE GENOMIC DNA]</scope>
    <source>
        <strain evidence="10 11">CBS 114.80</strain>
    </source>
</reference>
<dbReference type="EMBL" id="KZ825518">
    <property type="protein sequence ID" value="PYI30268.1"/>
    <property type="molecule type" value="Genomic_DNA"/>
</dbReference>
<keyword evidence="6" id="KW-0106">Calcium</keyword>
<evidence type="ECO:0000256" key="3">
    <source>
        <dbReference type="ARBA" id="ARBA00022723"/>
    </source>
</evidence>
<dbReference type="AlphaFoldDB" id="A0A2V5I0M1"/>
<keyword evidence="2" id="KW-0719">Serine esterase</keyword>
<accession>A0A2V5I0M1</accession>
<dbReference type="InterPro" id="IPR011118">
    <property type="entry name" value="Tannase/feruloyl_esterase"/>
</dbReference>
<dbReference type="PANTHER" id="PTHR33938">
    <property type="entry name" value="FERULOYL ESTERASE B-RELATED"/>
    <property type="match status" value="1"/>
</dbReference>
<dbReference type="EC" id="3.1.1.-" evidence="8"/>
<proteinExistence type="inferred from homology"/>
<keyword evidence="5 8" id="KW-0378">Hydrolase</keyword>
<dbReference type="SUPFAM" id="SSF53474">
    <property type="entry name" value="alpha/beta-Hydrolases"/>
    <property type="match status" value="1"/>
</dbReference>
<comment type="similarity">
    <text evidence="1 8">Belongs to the tannase family.</text>
</comment>
<feature type="compositionally biased region" description="Polar residues" evidence="9">
    <location>
        <begin position="400"/>
        <end position="412"/>
    </location>
</feature>
<evidence type="ECO:0000313" key="11">
    <source>
        <dbReference type="Proteomes" id="UP000248817"/>
    </source>
</evidence>
<dbReference type="Proteomes" id="UP000248817">
    <property type="component" value="Unassembled WGS sequence"/>
</dbReference>
<evidence type="ECO:0000256" key="9">
    <source>
        <dbReference type="SAM" id="MobiDB-lite"/>
    </source>
</evidence>
<evidence type="ECO:0000256" key="1">
    <source>
        <dbReference type="ARBA" id="ARBA00006249"/>
    </source>
</evidence>
<gene>
    <name evidence="10" type="ORF">BP00DRAFT_210615</name>
</gene>
<keyword evidence="11" id="KW-1185">Reference proteome</keyword>
<evidence type="ECO:0000313" key="10">
    <source>
        <dbReference type="EMBL" id="PYI30268.1"/>
    </source>
</evidence>
<name>A0A2V5I0M1_9EURO</name>
<dbReference type="Pfam" id="PF07519">
    <property type="entry name" value="Tannase"/>
    <property type="match status" value="1"/>
</dbReference>
<dbReference type="PANTHER" id="PTHR33938:SF16">
    <property type="entry name" value="CARBOXYLIC ESTER HYDROLASE"/>
    <property type="match status" value="1"/>
</dbReference>
<feature type="region of interest" description="Disordered" evidence="9">
    <location>
        <begin position="393"/>
        <end position="413"/>
    </location>
</feature>
<evidence type="ECO:0000256" key="7">
    <source>
        <dbReference type="ARBA" id="ARBA00023157"/>
    </source>
</evidence>